<dbReference type="Pfam" id="PF13962">
    <property type="entry name" value="PGG"/>
    <property type="match status" value="1"/>
</dbReference>
<dbReference type="PROSITE" id="PS50297">
    <property type="entry name" value="ANK_REP_REGION"/>
    <property type="match status" value="1"/>
</dbReference>
<keyword evidence="3" id="KW-0472">Membrane</keyword>
<evidence type="ECO:0000256" key="1">
    <source>
        <dbReference type="PROSITE-ProRule" id="PRU00023"/>
    </source>
</evidence>
<name>A0AAW2BBV4_9ROSI</name>
<feature type="transmembrane region" description="Helical" evidence="3">
    <location>
        <begin position="767"/>
        <end position="792"/>
    </location>
</feature>
<evidence type="ECO:0000259" key="4">
    <source>
        <dbReference type="Pfam" id="PF13962"/>
    </source>
</evidence>
<dbReference type="AlphaFoldDB" id="A0AAW2BBV4"/>
<feature type="repeat" description="ANK" evidence="1">
    <location>
        <begin position="48"/>
        <end position="70"/>
    </location>
</feature>
<comment type="caution">
    <text evidence="5">The sequence shown here is derived from an EMBL/GenBank/DDBJ whole genome shotgun (WGS) entry which is preliminary data.</text>
</comment>
<proteinExistence type="predicted"/>
<feature type="domain" description="PGG" evidence="4">
    <location>
        <begin position="680"/>
        <end position="791"/>
    </location>
</feature>
<feature type="compositionally biased region" description="Polar residues" evidence="2">
    <location>
        <begin position="258"/>
        <end position="271"/>
    </location>
</feature>
<keyword evidence="1" id="KW-0040">ANK repeat</keyword>
<sequence>MASTIDQMNKVERIKKDLFKMAMRGQWDDVVKIYSENETVHKAKLTSSGDTALHIAVSDGKKKVVRKLVRYIAAQPDGKEVLQIKNEQGSTPLHIAASMGNVAMCECIAKVDPVLVGARNDDRETPFFLAALYGKKDAFLRLHQICGTEEGYQYSRRKDGDTILHCAIAGDYFDLAFRIIHLYEEKLVNSFNEKGWTPLHLLASKPSAFRSGSHLGGWYKMIYYCIFVDELEHESSDHLPKNNRNLKDASVKEPETPTGPNNSLNDQSDLNFQDVITYDLEPKPSDHPSTGPENGLDDQKKQDYPENYRTCLGSLQFFWDAVSVVVNGVRKDAQNHETSNVKSTAETKSEVATDIENPKAEAGFNVTNGVLGHQLFPANYRTCFEFVKFASKAMLVIFGLGSTGIRKIEEKKQKHTWAVQIMNELLHYTSSYEYDDTGANPMAATMSSTVPTDREAYDVIELANTGTLKTNQEDKNKEIGDTDNTKQAKEKPAEKVLNATKNGITEIVEKIVELFPDALHDLLATKEKLAEKVKVKRETPVLIAAKNGITEIVEKILERFPVAIHDMNEHKKNVVLLAVENRQPHVYQLLLQKNIMKESVFRRVDDEGNSALHLAAKLGEHKPWLIPGAALQMQWEIKWHEFVKESMPFHFFRRYNNKGETSREIFTETHKDLVKDGSGWLTSTSESCSVVAALIATVAFASATTVPGGVKQDSGTPTLENQPAFDAFAISSLIALCFSVTALVMFLSILTSRYQEKDFRRNLPMKLLLGLTSLFVSIASMLIAFCAGHFFVLKDKLKYAAFPVYAVTCLPITFFAVAQFPLYFDLIWAIFVKVPQRSYKVVPL</sequence>
<dbReference type="SMART" id="SM00248">
    <property type="entry name" value="ANK"/>
    <property type="match status" value="5"/>
</dbReference>
<dbReference type="PANTHER" id="PTHR24177">
    <property type="entry name" value="CASKIN"/>
    <property type="match status" value="1"/>
</dbReference>
<evidence type="ECO:0000256" key="3">
    <source>
        <dbReference type="SAM" id="Phobius"/>
    </source>
</evidence>
<feature type="compositionally biased region" description="Basic and acidic residues" evidence="2">
    <location>
        <begin position="237"/>
        <end position="255"/>
    </location>
</feature>
<dbReference type="InterPro" id="IPR036770">
    <property type="entry name" value="Ankyrin_rpt-contain_sf"/>
</dbReference>
<evidence type="ECO:0000313" key="5">
    <source>
        <dbReference type="EMBL" id="KAK9983003.1"/>
    </source>
</evidence>
<keyword evidence="6" id="KW-1185">Reference proteome</keyword>
<dbReference type="PANTHER" id="PTHR24177:SF103">
    <property type="entry name" value="PGG DOMAIN-CONTAINING PROTEIN"/>
    <property type="match status" value="1"/>
</dbReference>
<reference evidence="5 6" key="1">
    <citation type="submission" date="2024-01" db="EMBL/GenBank/DDBJ databases">
        <title>A telomere-to-telomere, gap-free genome of sweet tea (Lithocarpus litseifolius).</title>
        <authorList>
            <person name="Zhou J."/>
        </authorList>
    </citation>
    <scope>NUCLEOTIDE SEQUENCE [LARGE SCALE GENOMIC DNA]</scope>
    <source>
        <strain evidence="5">Zhou-2022a</strain>
        <tissue evidence="5">Leaf</tissue>
    </source>
</reference>
<feature type="region of interest" description="Disordered" evidence="2">
    <location>
        <begin position="237"/>
        <end position="302"/>
    </location>
</feature>
<dbReference type="Proteomes" id="UP001459277">
    <property type="component" value="Unassembled WGS sequence"/>
</dbReference>
<dbReference type="Gene3D" id="1.25.40.20">
    <property type="entry name" value="Ankyrin repeat-containing domain"/>
    <property type="match status" value="2"/>
</dbReference>
<dbReference type="PROSITE" id="PS50088">
    <property type="entry name" value="ANK_REPEAT"/>
    <property type="match status" value="1"/>
</dbReference>
<evidence type="ECO:0000313" key="6">
    <source>
        <dbReference type="Proteomes" id="UP001459277"/>
    </source>
</evidence>
<feature type="transmembrane region" description="Helical" evidence="3">
    <location>
        <begin position="727"/>
        <end position="747"/>
    </location>
</feature>
<dbReference type="GO" id="GO:0016020">
    <property type="term" value="C:membrane"/>
    <property type="evidence" value="ECO:0007669"/>
    <property type="project" value="TreeGrafter"/>
</dbReference>
<gene>
    <name evidence="5" type="ORF">SO802_032528</name>
</gene>
<accession>A0AAW2BBV4</accession>
<organism evidence="5 6">
    <name type="scientific">Lithocarpus litseifolius</name>
    <dbReference type="NCBI Taxonomy" id="425828"/>
    <lineage>
        <taxon>Eukaryota</taxon>
        <taxon>Viridiplantae</taxon>
        <taxon>Streptophyta</taxon>
        <taxon>Embryophyta</taxon>
        <taxon>Tracheophyta</taxon>
        <taxon>Spermatophyta</taxon>
        <taxon>Magnoliopsida</taxon>
        <taxon>eudicotyledons</taxon>
        <taxon>Gunneridae</taxon>
        <taxon>Pentapetalae</taxon>
        <taxon>rosids</taxon>
        <taxon>fabids</taxon>
        <taxon>Fagales</taxon>
        <taxon>Fagaceae</taxon>
        <taxon>Lithocarpus</taxon>
    </lineage>
</organism>
<feature type="transmembrane region" description="Helical" evidence="3">
    <location>
        <begin position="804"/>
        <end position="831"/>
    </location>
</feature>
<protein>
    <recommendedName>
        <fullName evidence="4">PGG domain-containing protein</fullName>
    </recommendedName>
</protein>
<keyword evidence="3" id="KW-0812">Transmembrane</keyword>
<dbReference type="EMBL" id="JAZDWU010000012">
    <property type="protein sequence ID" value="KAK9983003.1"/>
    <property type="molecule type" value="Genomic_DNA"/>
</dbReference>
<feature type="region of interest" description="Disordered" evidence="2">
    <location>
        <begin position="470"/>
        <end position="490"/>
    </location>
</feature>
<evidence type="ECO:0000256" key="2">
    <source>
        <dbReference type="SAM" id="MobiDB-lite"/>
    </source>
</evidence>
<dbReference type="Pfam" id="PF12796">
    <property type="entry name" value="Ank_2"/>
    <property type="match status" value="2"/>
</dbReference>
<dbReference type="InterPro" id="IPR002110">
    <property type="entry name" value="Ankyrin_rpt"/>
</dbReference>
<keyword evidence="3" id="KW-1133">Transmembrane helix</keyword>
<dbReference type="SUPFAM" id="SSF48403">
    <property type="entry name" value="Ankyrin repeat"/>
    <property type="match status" value="2"/>
</dbReference>
<feature type="compositionally biased region" description="Basic and acidic residues" evidence="2">
    <location>
        <begin position="471"/>
        <end position="490"/>
    </location>
</feature>
<dbReference type="InterPro" id="IPR026961">
    <property type="entry name" value="PGG_dom"/>
</dbReference>